<dbReference type="PANTHER" id="PTHR11527">
    <property type="entry name" value="HEAT-SHOCK PROTEIN 20 FAMILY MEMBER"/>
    <property type="match status" value="1"/>
</dbReference>
<dbReference type="InterPro" id="IPR008978">
    <property type="entry name" value="HSP20-like_chaperone"/>
</dbReference>
<evidence type="ECO:0000259" key="4">
    <source>
        <dbReference type="PROSITE" id="PS51203"/>
    </source>
</evidence>
<dbReference type="InterPro" id="IPR002068">
    <property type="entry name" value="A-crystallin/Hsp20_dom"/>
</dbReference>
<name>A0A0G1K2W2_9BACT</name>
<evidence type="ECO:0000259" key="3">
    <source>
        <dbReference type="PROSITE" id="PS01031"/>
    </source>
</evidence>
<evidence type="ECO:0000313" key="5">
    <source>
        <dbReference type="EMBL" id="KKT42144.1"/>
    </source>
</evidence>
<protein>
    <submittedName>
        <fullName evidence="5">Protein containing Heat shock protein Hsp20 protein</fullName>
    </submittedName>
</protein>
<reference evidence="5 6" key="1">
    <citation type="journal article" date="2015" name="Nature">
        <title>rRNA introns, odd ribosomes, and small enigmatic genomes across a large radiation of phyla.</title>
        <authorList>
            <person name="Brown C.T."/>
            <person name="Hug L.A."/>
            <person name="Thomas B.C."/>
            <person name="Sharon I."/>
            <person name="Castelle C.J."/>
            <person name="Singh A."/>
            <person name="Wilkins M.J."/>
            <person name="Williams K.H."/>
            <person name="Banfield J.F."/>
        </authorList>
    </citation>
    <scope>NUCLEOTIDE SEQUENCE [LARGE SCALE GENOMIC DNA]</scope>
</reference>
<comment type="caution">
    <text evidence="5">The sequence shown here is derived from an EMBL/GenBank/DDBJ whole genome shotgun (WGS) entry which is preliminary data.</text>
</comment>
<evidence type="ECO:0000256" key="1">
    <source>
        <dbReference type="PROSITE-ProRule" id="PRU00285"/>
    </source>
</evidence>
<dbReference type="CDD" id="cd06464">
    <property type="entry name" value="ACD_sHsps-like"/>
    <property type="match status" value="1"/>
</dbReference>
<keyword evidence="5" id="KW-0346">Stress response</keyword>
<evidence type="ECO:0000313" key="6">
    <source>
        <dbReference type="Proteomes" id="UP000034736"/>
    </source>
</evidence>
<accession>A0A0G1K2W2</accession>
<proteinExistence type="inferred from homology"/>
<dbReference type="STRING" id="1618647.UW30_C0002G0055"/>
<sequence>MEKRSFFERLTGSVKLDPTAELVASRTLSIKPMDLGGSRKMATEAQPMPITEEEEAQLTVDVYQNADEIVVQTIVAGIKPEDVDVSISQDSITVSGKRERAREVTSSDYFYQELYWGAFSRSVLLPQEIDPDEAEATIKNGLLTVRLPKLDRTKIQKLRVKNE</sequence>
<dbReference type="Gene3D" id="2.60.40.790">
    <property type="match status" value="1"/>
</dbReference>
<dbReference type="InterPro" id="IPR007052">
    <property type="entry name" value="CS_dom"/>
</dbReference>
<dbReference type="AlphaFoldDB" id="A0A0G1K2W2"/>
<dbReference type="Pfam" id="PF00011">
    <property type="entry name" value="HSP20"/>
    <property type="match status" value="1"/>
</dbReference>
<dbReference type="PROSITE" id="PS01031">
    <property type="entry name" value="SHSP"/>
    <property type="match status" value="1"/>
</dbReference>
<dbReference type="InterPro" id="IPR031107">
    <property type="entry name" value="Small_HSP"/>
</dbReference>
<feature type="domain" description="CS" evidence="4">
    <location>
        <begin position="55"/>
        <end position="163"/>
    </location>
</feature>
<dbReference type="PROSITE" id="PS51203">
    <property type="entry name" value="CS"/>
    <property type="match status" value="1"/>
</dbReference>
<gene>
    <name evidence="5" type="ORF">UW30_C0002G0055</name>
</gene>
<dbReference type="Proteomes" id="UP000034736">
    <property type="component" value="Unassembled WGS sequence"/>
</dbReference>
<dbReference type="SUPFAM" id="SSF49764">
    <property type="entry name" value="HSP20-like chaperones"/>
    <property type="match status" value="1"/>
</dbReference>
<dbReference type="EMBL" id="LCHU01000002">
    <property type="protein sequence ID" value="KKT42144.1"/>
    <property type="molecule type" value="Genomic_DNA"/>
</dbReference>
<evidence type="ECO:0000256" key="2">
    <source>
        <dbReference type="RuleBase" id="RU003616"/>
    </source>
</evidence>
<organism evidence="5 6">
    <name type="scientific">Candidatus Giovannonibacteria bacterium GW2011_GWA2_44_13b</name>
    <dbReference type="NCBI Taxonomy" id="1618647"/>
    <lineage>
        <taxon>Bacteria</taxon>
        <taxon>Candidatus Giovannoniibacteriota</taxon>
    </lineage>
</organism>
<feature type="domain" description="SHSP" evidence="3">
    <location>
        <begin position="51"/>
        <end position="163"/>
    </location>
</feature>
<comment type="similarity">
    <text evidence="1 2">Belongs to the small heat shock protein (HSP20) family.</text>
</comment>